<dbReference type="InterPro" id="IPR004345">
    <property type="entry name" value="TB2_DP1_HVA22"/>
</dbReference>
<dbReference type="PANTHER" id="PTHR34105">
    <property type="entry name" value="PROLINE-, GLUTAMIC ACID- AND LEUCINE-RICH PROTEIN 1"/>
    <property type="match status" value="1"/>
</dbReference>
<dbReference type="GO" id="GO:0006364">
    <property type="term" value="P:rRNA processing"/>
    <property type="evidence" value="ECO:0007669"/>
    <property type="project" value="TreeGrafter"/>
</dbReference>
<dbReference type="InterPro" id="IPR016024">
    <property type="entry name" value="ARM-type_fold"/>
</dbReference>
<dbReference type="EMBL" id="CM010718">
    <property type="protein sequence ID" value="RZC58659.1"/>
    <property type="molecule type" value="Genomic_DNA"/>
</dbReference>
<reference evidence="6 7" key="1">
    <citation type="journal article" date="2018" name="Science">
        <title>The opium poppy genome and morphinan production.</title>
        <authorList>
            <person name="Guo L."/>
            <person name="Winzer T."/>
            <person name="Yang X."/>
            <person name="Li Y."/>
            <person name="Ning Z."/>
            <person name="He Z."/>
            <person name="Teodor R."/>
            <person name="Lu Y."/>
            <person name="Bowser T.A."/>
            <person name="Graham I.A."/>
            <person name="Ye K."/>
        </authorList>
    </citation>
    <scope>NUCLEOTIDE SEQUENCE [LARGE SCALE GENOMIC DNA]</scope>
    <source>
        <strain evidence="7">cv. HN1</strain>
        <tissue evidence="6">Leaves</tissue>
    </source>
</reference>
<comment type="similarity">
    <text evidence="2">Belongs to the RIX1/PELP1 family.</text>
</comment>
<evidence type="ECO:0000256" key="2">
    <source>
        <dbReference type="ARBA" id="ARBA00010511"/>
    </source>
</evidence>
<feature type="region of interest" description="Disordered" evidence="4">
    <location>
        <begin position="954"/>
        <end position="996"/>
    </location>
</feature>
<dbReference type="PANTHER" id="PTHR34105:SF1">
    <property type="entry name" value="PROLINE-, GLUTAMIC ACID- AND LEUCINE-RICH PROTEIN 1"/>
    <property type="match status" value="1"/>
</dbReference>
<evidence type="ECO:0000313" key="6">
    <source>
        <dbReference type="EMBL" id="RZC58659.1"/>
    </source>
</evidence>
<dbReference type="InterPro" id="IPR012583">
    <property type="entry name" value="RIX1_N"/>
</dbReference>
<keyword evidence="7" id="KW-1185">Reference proteome</keyword>
<evidence type="ECO:0000256" key="3">
    <source>
        <dbReference type="ARBA" id="ARBA00023242"/>
    </source>
</evidence>
<protein>
    <recommendedName>
        <fullName evidence="5">Pre-rRNA-processing protein RIX1 N-terminal domain-containing protein</fullName>
    </recommendedName>
</protein>
<dbReference type="Proteomes" id="UP000316621">
    <property type="component" value="Chromosome 4"/>
</dbReference>
<feature type="region of interest" description="Disordered" evidence="4">
    <location>
        <begin position="603"/>
        <end position="626"/>
    </location>
</feature>
<dbReference type="AlphaFoldDB" id="A0A4Y7JFX8"/>
<feature type="domain" description="Pre-rRNA-processing protein RIX1 N-terminal" evidence="5">
    <location>
        <begin position="281"/>
        <end position="355"/>
    </location>
</feature>
<comment type="subcellular location">
    <subcellularLocation>
        <location evidence="1">Nucleus</location>
    </subcellularLocation>
</comment>
<dbReference type="Pfam" id="PF08167">
    <property type="entry name" value="RIX1"/>
    <property type="match status" value="2"/>
</dbReference>
<feature type="compositionally biased region" description="Polar residues" evidence="4">
    <location>
        <begin position="960"/>
        <end position="974"/>
    </location>
</feature>
<name>A0A4Y7JFX8_PAPSO</name>
<proteinExistence type="inferred from homology"/>
<sequence length="996" mass="109176">MGLGSFLKVVAQNFDILAGPLITLVYPLHASIQAIESKTPADDQQWLTYWVLYSMITLFELTFAKLIEWLPFWSYAKLIATGWLVLPYFSGASYVYEHFVRPIYVNPPNLNVWHVPWGKKNDLAKPEDVLTAAEKYIQEHGTESLEKLISTSRADKESSNNDEPVEQKHMDKWKTTVDSWVERLLLLTSSKMPDKIWAGICLIGVTCQECSVDRFVASYSLWFQKLHSQIQSSSDSHFVKVATCASLSDMFTSTVLEAYPTCLLMHGEQLTYLSDLTSGNRLAGFSTMKKDATNNAGKLTQPILKQLAEESSEAVLDGAVDLLCTLIKYFPASVHRHYDSVEAVIVSKIMSGKCSAVMLKKFADCLALLPKIRGDEESWSLVMQKNLISVNAYLTAAFQGLEEDSASREFLRLLVLPGKEPPPPLGGNLSVQTSNPAENRSEKLLLSRVSTLMLCCCTMLTNPYPVQVTIPVRPLLALVKRVLLVDGSLSEALMPFMTVMQQEFICSELPGLQLNSLDLLTAIIKGVRSQLLPYAADVVRLLTTYFKRCAFPPLRIKVYSITKMLLISMGVGMALYLAQEVINNAFVDLESLRNENSVASSSINAKPATNLNQPGNRKRKHGTVRGDQQSGVNLEVALLKSKSVTPISVQIAALQALEALLTVGGALRSECWRSNVDLLLITVATNVCDGGWASEDKNAYVSSGEQRTWANLQLAVLHALLASLLSPSRVRPPYLSRGLELFRRGKQETGTKLAEFCAHALLALEVLIHPRALPMTDFSSTHKTFGQGFNQNSIFSSSKQSRFSGGILGMTEPDPDDDLYESWLGNGEETEAPVKNTDQEIKDAVVEPSTKEVQLTVTDYPAGKGDGKGVAEEVKRDKFVVESERAQAPSGGDVGTTGEAVMEPTISVGGGERENKTTNKVIVAESSALDPNSKDGASTVMEGNQMKLTKGVISAAVPSGDTTKPLSWKQIETQTPDDDSDLDSCPDIVYADPDSD</sequence>
<feature type="compositionally biased region" description="Polar residues" evidence="4">
    <location>
        <begin position="603"/>
        <end position="615"/>
    </location>
</feature>
<evidence type="ECO:0000259" key="5">
    <source>
        <dbReference type="Pfam" id="PF08167"/>
    </source>
</evidence>
<keyword evidence="3" id="KW-0539">Nucleus</keyword>
<gene>
    <name evidence="6" type="ORF">C5167_005962</name>
</gene>
<dbReference type="GO" id="GO:0005634">
    <property type="term" value="C:nucleus"/>
    <property type="evidence" value="ECO:0007669"/>
    <property type="project" value="UniProtKB-SubCell"/>
</dbReference>
<accession>A0A4Y7JFX8</accession>
<dbReference type="Pfam" id="PF03134">
    <property type="entry name" value="TB2_DP1_HVA22"/>
    <property type="match status" value="1"/>
</dbReference>
<dbReference type="STRING" id="3469.A0A4Y7JFX8"/>
<feature type="compositionally biased region" description="Acidic residues" evidence="4">
    <location>
        <begin position="975"/>
        <end position="984"/>
    </location>
</feature>
<evidence type="ECO:0000256" key="1">
    <source>
        <dbReference type="ARBA" id="ARBA00004123"/>
    </source>
</evidence>
<organism evidence="6 7">
    <name type="scientific">Papaver somniferum</name>
    <name type="common">Opium poppy</name>
    <dbReference type="NCBI Taxonomy" id="3469"/>
    <lineage>
        <taxon>Eukaryota</taxon>
        <taxon>Viridiplantae</taxon>
        <taxon>Streptophyta</taxon>
        <taxon>Embryophyta</taxon>
        <taxon>Tracheophyta</taxon>
        <taxon>Spermatophyta</taxon>
        <taxon>Magnoliopsida</taxon>
        <taxon>Ranunculales</taxon>
        <taxon>Papaveraceae</taxon>
        <taxon>Papaveroideae</taxon>
        <taxon>Papaver</taxon>
    </lineage>
</organism>
<feature type="domain" description="Pre-rRNA-processing protein RIX1 N-terminal" evidence="5">
    <location>
        <begin position="132"/>
        <end position="254"/>
    </location>
</feature>
<evidence type="ECO:0000313" key="7">
    <source>
        <dbReference type="Proteomes" id="UP000316621"/>
    </source>
</evidence>
<dbReference type="SUPFAM" id="SSF48371">
    <property type="entry name" value="ARM repeat"/>
    <property type="match status" value="1"/>
</dbReference>
<evidence type="ECO:0000256" key="4">
    <source>
        <dbReference type="SAM" id="MobiDB-lite"/>
    </source>
</evidence>
<dbReference type="Gramene" id="RZC58659">
    <property type="protein sequence ID" value="RZC58659"/>
    <property type="gene ID" value="C5167_005962"/>
</dbReference>